<evidence type="ECO:0008006" key="8">
    <source>
        <dbReference type="Google" id="ProtNLM"/>
    </source>
</evidence>
<feature type="domain" description="ELYS-like" evidence="4">
    <location>
        <begin position="720"/>
        <end position="940"/>
    </location>
</feature>
<feature type="compositionally biased region" description="Polar residues" evidence="3">
    <location>
        <begin position="1672"/>
        <end position="1682"/>
    </location>
</feature>
<proteinExistence type="predicted"/>
<dbReference type="GeneID" id="109406316"/>
<reference evidence="7" key="1">
    <citation type="journal article" date="2015" name="Proc. Natl. Acad. Sci. U.S.A.">
        <title>Genome sequence of the Asian Tiger mosquito, Aedes albopictus, reveals insights into its biology, genetics, and evolution.</title>
        <authorList>
            <person name="Chen X.G."/>
            <person name="Jiang X."/>
            <person name="Gu J."/>
            <person name="Xu M."/>
            <person name="Wu Y."/>
            <person name="Deng Y."/>
            <person name="Zhang C."/>
            <person name="Bonizzoni M."/>
            <person name="Dermauw W."/>
            <person name="Vontas J."/>
            <person name="Armbruster P."/>
            <person name="Huang X."/>
            <person name="Yang Y."/>
            <person name="Zhang H."/>
            <person name="He W."/>
            <person name="Peng H."/>
            <person name="Liu Y."/>
            <person name="Wu K."/>
            <person name="Chen J."/>
            <person name="Lirakis M."/>
            <person name="Topalis P."/>
            <person name="Van Leeuwen T."/>
            <person name="Hall A.B."/>
            <person name="Jiang X."/>
            <person name="Thorpe C."/>
            <person name="Mueller R.L."/>
            <person name="Sun C."/>
            <person name="Waterhouse R.M."/>
            <person name="Yan G."/>
            <person name="Tu Z.J."/>
            <person name="Fang X."/>
            <person name="James A.A."/>
        </authorList>
    </citation>
    <scope>NUCLEOTIDE SEQUENCE [LARGE SCALE GENOMIC DNA]</scope>
    <source>
        <strain evidence="7">Foshan</strain>
    </source>
</reference>
<evidence type="ECO:0000313" key="7">
    <source>
        <dbReference type="Proteomes" id="UP000069940"/>
    </source>
</evidence>
<dbReference type="InterPro" id="IPR052620">
    <property type="entry name" value="ELYS/MEL-28_NucAsmblyFactor"/>
</dbReference>
<feature type="compositionally biased region" description="Acidic residues" evidence="3">
    <location>
        <begin position="1480"/>
        <end position="1490"/>
    </location>
</feature>
<dbReference type="Pfam" id="PF16687">
    <property type="entry name" value="ELYS-bb"/>
    <property type="match status" value="1"/>
</dbReference>
<evidence type="ECO:0000256" key="2">
    <source>
        <dbReference type="ARBA" id="ARBA00023242"/>
    </source>
</evidence>
<feature type="compositionally biased region" description="Basic and acidic residues" evidence="3">
    <location>
        <begin position="1786"/>
        <end position="1799"/>
    </location>
</feature>
<dbReference type="RefSeq" id="XP_029719038.2">
    <property type="nucleotide sequence ID" value="XM_029863178.2"/>
</dbReference>
<sequence>MMWSNEIHLKLKNVVEIRHQELPERRSGSSSSSDSSLEEAAAAPQGSIGGFLKDGSLGWIARGSMFSVFSTQSGSKLMSHNFEQDSKTRNCIICSAEEMPLEETNCCVVAVAIQLDNDTGIVVVLTVQGSRLLGRIDINEKVSCLRPVSRLSYNRGRLAEFSGCLAVGTASGKVLLVDACLKFDENPIFGRRLVMNKLDRNQCHIEFSSTDAEQITASHALIRTRDVYFGLQLDSLEEEAYSPVTSLLDLPALMAVAVGYADGRMVIYDLLELRVIHVAHPPVEDSPVISMNMIEPTNDPKACVYIWAFHAGEDGSFAVLHTLMYEEKFVEPHGHVYEGFISCGPRLTIPSNDQGSFPLSVQSIMKTVSQEEEVLTLSVLSWIGSDKATNIVVFDLNQWYKAEMPHTCNWRQDLNHTVVFSVKDFSVNVCLVADSLVPFNSIQRPEEHFYPNSLSFDMITLTNDNCARYHWTGLQNKIIEYFERSGSACIMDPGKIYTVMLRAALMPQFPDFNYSTEAPLDVQREYLLSVALEYNCYSLLQECALSWADGSHLGQTPEEGVALSTLTDWIWSRAKALKELSNNMCVPLFDLSGRRIDCGTQKTLLHCSRQLRQLSKLYDVIFTQCKQYIPEKVFKALKAQGNSIQLAADYQEVVQWLLNVGLLPEGNIDGVNLSDEFLLVPFPYQAIRSYYASQRTMLHDKQQADSKDPTSVEDLSCKYLFIDNFIEREFPNEALRKMWIENNSTGVYPPNSMQNLLRALLVPNVSAEVKYVLLCYTFMDMTAVLGEGRYSGIVQNLIKFPAVFKLSSALIKRTQAFWFLDHGHIDGAIEELLSPMSQSEQFPHWQREFLISALLRYDAPHLALRALRVPGMPINPFLELRTLLENNLISEAFKLQRSKHDKKLLKCFFEGTLRSSKYEVLLDLAMSEEETRILREYLTSTHQPMADNVHFIHLLQKLDFVEAVHMVDRLGRKRTTEYNLEAPKEALTLYHAALEPTTQHLSYLAYAEQKDLRPTKAPFAEPLSSRLIQSRADFRNRIYHKSILAIKEAAAPLDHPQPFLEKPGLGMFQFHAQTKSSKVCYPIKLVSKVSKRKLDEDNMHEAKEKVVPAVFLDYEKPSKRRKVETENPYNMSFVAPKSVLTEFRPMKPWFKFSSHNSERSSSKSFSRSPSAQLTTPVVKKMSSYNPPSPESVSSYTPHGILKSTASVQSFFNRKSVSPTPTGTPPTIHRISDAEEKILRFDLPESPQVENLEPSFAASSQLLNESMVSNDEFFSPEVSVATLDDETCMDIKNSLSAGPKRRRSIHSRSRSITPVENNIAIIIEDPDDDSSSKQPDSQDMDESMESAEMGPDDPETPPLPTVMLHHGSHAGKSLERMVLEANARRALVAEMAVGEIMEDTESELEIQVEEKLEVRVEVSLPESEGESVEEPRDEPVLAESVSGEQFVEKCASEAAQDVPSEEASAPERVPEPGSEQAVVVLDEDEEEDDVQEVLPEQDVSDDYNDESHGEEEELDLVVEEASAEEDIEMESDVEEIHEDDVDNSEASEDSSAVEEVINISSGSESAGNISSGSESDDESSSSSTSDDKGDDEEKQAVGGERTVGATEPAGPSTEEPAENRQLSDFYSDIVPEFLMDQGNVEDKAKNEESSDVQVSTTTSSTSHTDSESRVREQQSQGEVSVANSEDDDGSNSNKGHQAEDLSVQQEAVEQAEVREQTPEPSTSRARDLSVPAGNERQDQPAVVSDNKIVSPSREESFKHANEDKFLGPPKNAHEVEVPAMNLSVKPDVAHEANRKNSKSDESDDSAALNLSTGQSVERLQPDEEVSESDTADVDESISVEERTNSSPQQRAENADVEDPLEGPSSRIIAPKSSTGLGEQEQPLEAPNAEATHDVQNVESKEDSEAIQDTVPKETATSPSKEVSTPAKRARKASTGSVDVSTPRSTIKTRRMSAAEHLEDTPTKRTTRASSLAPEGKSPETPLSKSRKHSSMTNVATPELTTLTPRRSTRASSLARELLTSTPARRTRRTTETSTESKHLSPEEANDSIVDDSKSEVSNVSTGSRRNTRRSTAARKLPLQPTISEESTDMPSPKASKSSSGKVEEESFAEYSTNRRLTRHQSAIIEKSLDMVRKLNASSEDATHSVSYDEADSEPESVVSNASTVSKRSTRSKASQQSKGGKSTASGRGKAKPTTSASGRSTRSSAASKRDNSDADSVDTDIAESPAKKSKLETIAEEDDEPAMKGRRRGKPKKV</sequence>
<feature type="compositionally biased region" description="Basic residues" evidence="3">
    <location>
        <begin position="2243"/>
        <end position="2253"/>
    </location>
</feature>
<evidence type="ECO:0000313" key="6">
    <source>
        <dbReference type="EnsemblMetazoa" id="AALFPA23_008075.P10870"/>
    </source>
</evidence>
<keyword evidence="7" id="KW-1185">Reference proteome</keyword>
<dbReference type="InterPro" id="IPR032040">
    <property type="entry name" value="ELYS-bb"/>
</dbReference>
<keyword evidence="2" id="KW-0539">Nucleus</keyword>
<evidence type="ECO:0000256" key="3">
    <source>
        <dbReference type="SAM" id="MobiDB-lite"/>
    </source>
</evidence>
<feature type="compositionally biased region" description="Acidic residues" evidence="3">
    <location>
        <begin position="1497"/>
        <end position="1551"/>
    </location>
</feature>
<organism evidence="6 7">
    <name type="scientific">Aedes albopictus</name>
    <name type="common">Asian tiger mosquito</name>
    <name type="synonym">Stegomyia albopicta</name>
    <dbReference type="NCBI Taxonomy" id="7160"/>
    <lineage>
        <taxon>Eukaryota</taxon>
        <taxon>Metazoa</taxon>
        <taxon>Ecdysozoa</taxon>
        <taxon>Arthropoda</taxon>
        <taxon>Hexapoda</taxon>
        <taxon>Insecta</taxon>
        <taxon>Pterygota</taxon>
        <taxon>Neoptera</taxon>
        <taxon>Endopterygota</taxon>
        <taxon>Diptera</taxon>
        <taxon>Nematocera</taxon>
        <taxon>Culicoidea</taxon>
        <taxon>Culicidae</taxon>
        <taxon>Culicinae</taxon>
        <taxon>Aedini</taxon>
        <taxon>Aedes</taxon>
        <taxon>Stegomyia</taxon>
    </lineage>
</organism>
<feature type="compositionally biased region" description="Acidic residues" evidence="3">
    <location>
        <begin position="1821"/>
        <end position="1837"/>
    </location>
</feature>
<feature type="compositionally biased region" description="Basic and acidic residues" evidence="3">
    <location>
        <begin position="1951"/>
        <end position="1961"/>
    </location>
</feature>
<dbReference type="Pfam" id="PF13934">
    <property type="entry name" value="ELYS"/>
    <property type="match status" value="1"/>
</dbReference>
<feature type="compositionally biased region" description="Low complexity" evidence="3">
    <location>
        <begin position="2170"/>
        <end position="2181"/>
    </location>
</feature>
<name>A0ABM1YD95_AEDAL</name>
<dbReference type="PANTHER" id="PTHR21583">
    <property type="entry name" value="ELYS PROTEIN"/>
    <property type="match status" value="1"/>
</dbReference>
<evidence type="ECO:0000259" key="4">
    <source>
        <dbReference type="Pfam" id="PF13934"/>
    </source>
</evidence>
<feature type="compositionally biased region" description="Basic and acidic residues" evidence="3">
    <location>
        <begin position="2027"/>
        <end position="2040"/>
    </location>
</feature>
<feature type="compositionally biased region" description="Polar residues" evidence="3">
    <location>
        <begin position="1807"/>
        <end position="1816"/>
    </location>
</feature>
<dbReference type="InterPro" id="IPR025151">
    <property type="entry name" value="ELYS_dom"/>
</dbReference>
<dbReference type="Proteomes" id="UP000069940">
    <property type="component" value="Unassembled WGS sequence"/>
</dbReference>
<feature type="region of interest" description="Disordered" evidence="3">
    <location>
        <begin position="1154"/>
        <end position="1197"/>
    </location>
</feature>
<feature type="compositionally biased region" description="Basic and acidic residues" evidence="3">
    <location>
        <begin position="1751"/>
        <end position="1775"/>
    </location>
</feature>
<feature type="region of interest" description="Disordered" evidence="3">
    <location>
        <begin position="1321"/>
        <end position="1358"/>
    </location>
</feature>
<feature type="compositionally biased region" description="Low complexity" evidence="3">
    <location>
        <begin position="2192"/>
        <end position="2205"/>
    </location>
</feature>
<feature type="compositionally biased region" description="Polar residues" evidence="3">
    <location>
        <begin position="1182"/>
        <end position="1196"/>
    </location>
</feature>
<protein>
    <recommendedName>
        <fullName evidence="8">ELYS-like domain-containing protein</fullName>
    </recommendedName>
</protein>
<comment type="subcellular location">
    <subcellularLocation>
        <location evidence="1">Nucleus</location>
    </subcellularLocation>
</comment>
<feature type="compositionally biased region" description="Polar residues" evidence="3">
    <location>
        <begin position="2156"/>
        <end position="2165"/>
    </location>
</feature>
<feature type="compositionally biased region" description="Polar residues" evidence="3">
    <location>
        <begin position="1989"/>
        <end position="2010"/>
    </location>
</feature>
<feature type="compositionally biased region" description="Low complexity" evidence="3">
    <location>
        <begin position="1552"/>
        <end position="1572"/>
    </location>
</feature>
<feature type="compositionally biased region" description="Acidic residues" evidence="3">
    <location>
        <begin position="1337"/>
        <end position="1354"/>
    </location>
</feature>
<feature type="compositionally biased region" description="Low complexity" evidence="3">
    <location>
        <begin position="2089"/>
        <end position="2099"/>
    </location>
</feature>
<dbReference type="EnsemblMetazoa" id="AALFPA23_008075.R10870">
    <property type="protein sequence ID" value="AALFPA23_008075.P10870"/>
    <property type="gene ID" value="AALFPA23_008075"/>
</dbReference>
<evidence type="ECO:0000256" key="1">
    <source>
        <dbReference type="ARBA" id="ARBA00004123"/>
    </source>
</evidence>
<feature type="region of interest" description="Disordered" evidence="3">
    <location>
        <begin position="2134"/>
        <end position="2253"/>
    </location>
</feature>
<feature type="compositionally biased region" description="Polar residues" evidence="3">
    <location>
        <begin position="2134"/>
        <end position="2144"/>
    </location>
</feature>
<feature type="compositionally biased region" description="Polar residues" evidence="3">
    <location>
        <begin position="1932"/>
        <end position="1944"/>
    </location>
</feature>
<dbReference type="PANTHER" id="PTHR21583:SF8">
    <property type="entry name" value="PROTEIN ELYS"/>
    <property type="match status" value="1"/>
</dbReference>
<feature type="domain" description="ELYS beta-propeller" evidence="5">
    <location>
        <begin position="56"/>
        <end position="434"/>
    </location>
</feature>
<feature type="region of interest" description="Disordered" evidence="3">
    <location>
        <begin position="1417"/>
        <end position="2119"/>
    </location>
</feature>
<reference evidence="6" key="2">
    <citation type="submission" date="2025-05" db="UniProtKB">
        <authorList>
            <consortium name="EnsemblMetazoa"/>
        </authorList>
    </citation>
    <scope>IDENTIFICATION</scope>
    <source>
        <strain evidence="6">Foshan</strain>
    </source>
</reference>
<feature type="region of interest" description="Disordered" evidence="3">
    <location>
        <begin position="20"/>
        <end position="39"/>
    </location>
</feature>
<feature type="compositionally biased region" description="Low complexity" evidence="3">
    <location>
        <begin position="1650"/>
        <end position="1662"/>
    </location>
</feature>
<evidence type="ECO:0000259" key="5">
    <source>
        <dbReference type="Pfam" id="PF16687"/>
    </source>
</evidence>
<accession>A0ABM1YD95</accession>